<name>A0A7X2IXU0_9BACI</name>
<comment type="caution">
    <text evidence="4">The sequence shown here is derived from an EMBL/GenBank/DDBJ whole genome shotgun (WGS) entry which is preliminary data.</text>
</comment>
<evidence type="ECO:0000313" key="5">
    <source>
        <dbReference type="Proteomes" id="UP000448867"/>
    </source>
</evidence>
<protein>
    <submittedName>
        <fullName evidence="4">Prepilin-type N-terminal cleavage/methylation domain-containing protein</fullName>
    </submittedName>
</protein>
<gene>
    <name evidence="4" type="ORF">GJU40_04545</name>
</gene>
<evidence type="ECO:0000313" key="4">
    <source>
        <dbReference type="EMBL" id="MRX71442.1"/>
    </source>
</evidence>
<dbReference type="EMBL" id="WKKI01000004">
    <property type="protein sequence ID" value="MRX71442.1"/>
    <property type="molecule type" value="Genomic_DNA"/>
</dbReference>
<dbReference type="RefSeq" id="WP_154306563.1">
    <property type="nucleotide sequence ID" value="NZ_WKKI01000004.1"/>
</dbReference>
<reference evidence="4 5" key="1">
    <citation type="submission" date="2019-11" db="EMBL/GenBank/DDBJ databases">
        <title>Bacillus lacus genome.</title>
        <authorList>
            <person name="Allen C.J."/>
            <person name="Newman J.D."/>
        </authorList>
    </citation>
    <scope>NUCLEOTIDE SEQUENCE [LARGE SCALE GENOMIC DNA]</scope>
    <source>
        <strain evidence="4 5">KCTC 33946</strain>
    </source>
</reference>
<proteinExistence type="predicted"/>
<dbReference type="NCBIfam" id="TIGR02532">
    <property type="entry name" value="IV_pilin_GFxxxE"/>
    <property type="match status" value="1"/>
</dbReference>
<feature type="transmembrane region" description="Helical" evidence="3">
    <location>
        <begin position="12"/>
        <end position="36"/>
    </location>
</feature>
<keyword evidence="3" id="KW-0812">Transmembrane</keyword>
<comment type="subcellular location">
    <subcellularLocation>
        <location evidence="1">Cell surface</location>
    </subcellularLocation>
</comment>
<evidence type="ECO:0000256" key="1">
    <source>
        <dbReference type="ARBA" id="ARBA00004241"/>
    </source>
</evidence>
<dbReference type="OrthoDB" id="2594125at2"/>
<dbReference type="GO" id="GO:0009986">
    <property type="term" value="C:cell surface"/>
    <property type="evidence" value="ECO:0007669"/>
    <property type="project" value="UniProtKB-SubCell"/>
</dbReference>
<dbReference type="AlphaFoldDB" id="A0A7X2IXU0"/>
<keyword evidence="5" id="KW-1185">Reference proteome</keyword>
<sequence length="198" mass="21745">MKKSGNIFNQQGLTVIELLAAITISTIALASIYGVFQMGVQAYSKTAAEQELRDEGDYILSLILSDLYAAKIDTVENCTKTESEFCFKIVNDHELSISSLNSSLVEKKGKEKPSTITYLVSQSSIKRQEQSEKETTERIISSSNVQISSLNSSLSCTDSRLSGSGSSKKQCSSGVITLRLLFQKGRAEHIEFESKFGF</sequence>
<keyword evidence="3" id="KW-1133">Transmembrane helix</keyword>
<dbReference type="InterPro" id="IPR012902">
    <property type="entry name" value="N_methyl_site"/>
</dbReference>
<evidence type="ECO:0000256" key="3">
    <source>
        <dbReference type="SAM" id="Phobius"/>
    </source>
</evidence>
<accession>A0A7X2IXU0</accession>
<keyword evidence="2" id="KW-0178">Competence</keyword>
<dbReference type="GO" id="GO:0030420">
    <property type="term" value="P:establishment of competence for transformation"/>
    <property type="evidence" value="ECO:0007669"/>
    <property type="project" value="UniProtKB-KW"/>
</dbReference>
<organism evidence="4 5">
    <name type="scientific">Metabacillus lacus</name>
    <dbReference type="NCBI Taxonomy" id="1983721"/>
    <lineage>
        <taxon>Bacteria</taxon>
        <taxon>Bacillati</taxon>
        <taxon>Bacillota</taxon>
        <taxon>Bacilli</taxon>
        <taxon>Bacillales</taxon>
        <taxon>Bacillaceae</taxon>
        <taxon>Metabacillus</taxon>
    </lineage>
</organism>
<evidence type="ECO:0000256" key="2">
    <source>
        <dbReference type="ARBA" id="ARBA00023287"/>
    </source>
</evidence>
<dbReference type="Pfam" id="PF07963">
    <property type="entry name" value="N_methyl"/>
    <property type="match status" value="1"/>
</dbReference>
<dbReference type="Proteomes" id="UP000448867">
    <property type="component" value="Unassembled WGS sequence"/>
</dbReference>
<keyword evidence="3" id="KW-0472">Membrane</keyword>